<keyword evidence="2" id="KW-0472">Membrane</keyword>
<name>A0ABU8B1T4_9BRAD</name>
<dbReference type="InterPro" id="IPR011853">
    <property type="entry name" value="TRAP_DctM-Dct_fused"/>
</dbReference>
<feature type="domain" description="TRAP C4-dicarboxylate transport system permease DctM subunit" evidence="3">
    <location>
        <begin position="434"/>
        <end position="613"/>
    </location>
</feature>
<dbReference type="Pfam" id="PF06808">
    <property type="entry name" value="DctM"/>
    <property type="match status" value="2"/>
</dbReference>
<dbReference type="EMBL" id="JAZHRV010000001">
    <property type="protein sequence ID" value="MEH2552492.1"/>
    <property type="molecule type" value="Genomic_DNA"/>
</dbReference>
<evidence type="ECO:0000259" key="3">
    <source>
        <dbReference type="Pfam" id="PF06808"/>
    </source>
</evidence>
<protein>
    <submittedName>
        <fullName evidence="4">TRAP transporter 4TM/12TM fusion protein</fullName>
    </submittedName>
</protein>
<evidence type="ECO:0000256" key="2">
    <source>
        <dbReference type="SAM" id="Phobius"/>
    </source>
</evidence>
<keyword evidence="1" id="KW-0813">Transport</keyword>
<dbReference type="Proteomes" id="UP001364224">
    <property type="component" value="Unassembled WGS sequence"/>
</dbReference>
<feature type="transmembrane region" description="Helical" evidence="2">
    <location>
        <begin position="429"/>
        <end position="446"/>
    </location>
</feature>
<feature type="transmembrane region" description="Helical" evidence="2">
    <location>
        <begin position="274"/>
        <end position="300"/>
    </location>
</feature>
<feature type="transmembrane region" description="Helical" evidence="2">
    <location>
        <begin position="553"/>
        <end position="577"/>
    </location>
</feature>
<keyword evidence="1" id="KW-1003">Cell membrane</keyword>
<feature type="transmembrane region" description="Helical" evidence="2">
    <location>
        <begin position="517"/>
        <end position="541"/>
    </location>
</feature>
<organism evidence="4 5">
    <name type="scientific">Bradyrhizobium algeriense</name>
    <dbReference type="NCBI Taxonomy" id="634784"/>
    <lineage>
        <taxon>Bacteria</taxon>
        <taxon>Pseudomonadati</taxon>
        <taxon>Pseudomonadota</taxon>
        <taxon>Alphaproteobacteria</taxon>
        <taxon>Hyphomicrobiales</taxon>
        <taxon>Nitrobacteraceae</taxon>
        <taxon>Bradyrhizobium</taxon>
    </lineage>
</organism>
<feature type="transmembrane region" description="Helical" evidence="2">
    <location>
        <begin position="190"/>
        <end position="209"/>
    </location>
</feature>
<dbReference type="PANTHER" id="PTHR43849:SF2">
    <property type="entry name" value="BLL3936 PROTEIN"/>
    <property type="match status" value="1"/>
</dbReference>
<keyword evidence="2" id="KW-1133">Transmembrane helix</keyword>
<proteinExistence type="predicted"/>
<feature type="transmembrane region" description="Helical" evidence="2">
    <location>
        <begin position="589"/>
        <end position="611"/>
    </location>
</feature>
<feature type="transmembrane region" description="Helical" evidence="2">
    <location>
        <begin position="491"/>
        <end position="510"/>
    </location>
</feature>
<dbReference type="RefSeq" id="WP_334476717.1">
    <property type="nucleotide sequence ID" value="NZ_JAZHRV010000001.1"/>
</dbReference>
<feature type="transmembrane region" description="Helical" evidence="2">
    <location>
        <begin position="623"/>
        <end position="650"/>
    </location>
</feature>
<feature type="transmembrane region" description="Helical" evidence="2">
    <location>
        <begin position="662"/>
        <end position="689"/>
    </location>
</feature>
<feature type="transmembrane region" description="Helical" evidence="2">
    <location>
        <begin position="88"/>
        <end position="108"/>
    </location>
</feature>
<comment type="function">
    <text evidence="1">Part of the tripartite ATP-independent periplasmic (TRAP) transport system.</text>
</comment>
<comment type="caution">
    <text evidence="4">The sequence shown here is derived from an EMBL/GenBank/DDBJ whole genome shotgun (WGS) entry which is preliminary data.</text>
</comment>
<feature type="transmembrane region" description="Helical" evidence="2">
    <location>
        <begin position="352"/>
        <end position="373"/>
    </location>
</feature>
<gene>
    <name evidence="4" type="ORF">V1286_000021</name>
</gene>
<keyword evidence="1" id="KW-0997">Cell inner membrane</keyword>
<keyword evidence="2" id="KW-0812">Transmembrane</keyword>
<feature type="transmembrane region" description="Helical" evidence="2">
    <location>
        <begin position="312"/>
        <end position="331"/>
    </location>
</feature>
<sequence>MRQAEGTEEPVKVEFDNFEHGFPAGFGPGGWGYLAYAIGIVFAAFQLYVAAFNYLPSQVVRGVHVGFLLLMTFGLIGNFNAKSDFGRALGWLIGGAGLLCGLYQWIFYADLIARDGDPTRADLAVGTLLAVLIFEGTRRLMGLALPLMCGVCLLYWLFGQYLPQPFNHRGYDFDQIITHLSFGTEGFYGVPIYVSATYIFLFILFGSFLERAGMIRLFTDVSLGLFGRARGGPAKVAVFASGLMGTISGSGVANVVTVGQFTIPLMIKFGYRRAFAAGVEATASMGGQIMPPVMGAVAFIMAETLGVQYSEIVKAAVIPAILYFASAFWMVHLEAGKHGLVGMKRSDIPNAWKALVARWYLVLPLVALVYMLFEGFTPLYAGSMGLALTVALILGASITLGLSHIVVRYIFWIGLALVAAAVSRSGLEIIPIACVVGGLVLIAAITRGGRATLATCRDSLADSAKSALTVGMACAIVGTIIGMMTQTGVGTIFGGWIIGLGAKSLFLALVMTMLLSILLGAGIPTIPTYIITAALAAPALAKLGVPPITSHMFAFYFGIMADLSPPVALAALAAAPIAKENPDRIGWEAMRIALAGYVIPFIFVYSPALMLQAGDPMTAQLGFYGAVALAMLKALVAIGLFGIVAIGFLFTRLTRLEIAVAFVAALCLLGEFAFSDTIGFALAAAVVVWQWRQRSRNAVAAA</sequence>
<evidence type="ECO:0000313" key="5">
    <source>
        <dbReference type="Proteomes" id="UP001364224"/>
    </source>
</evidence>
<feature type="transmembrane region" description="Helical" evidence="2">
    <location>
        <begin position="33"/>
        <end position="52"/>
    </location>
</feature>
<feature type="transmembrane region" description="Helical" evidence="2">
    <location>
        <begin position="59"/>
        <end position="76"/>
    </location>
</feature>
<dbReference type="NCBIfam" id="TIGR02123">
    <property type="entry name" value="TRAP_fused"/>
    <property type="match status" value="1"/>
</dbReference>
<feature type="transmembrane region" description="Helical" evidence="2">
    <location>
        <begin position="140"/>
        <end position="158"/>
    </location>
</feature>
<evidence type="ECO:0000256" key="1">
    <source>
        <dbReference type="RuleBase" id="RU369079"/>
    </source>
</evidence>
<feature type="domain" description="TRAP C4-dicarboxylate transport system permease DctM subunit" evidence="3">
    <location>
        <begin position="129"/>
        <end position="405"/>
    </location>
</feature>
<feature type="transmembrane region" description="Helical" evidence="2">
    <location>
        <begin position="467"/>
        <end position="485"/>
    </location>
</feature>
<evidence type="ECO:0000313" key="4">
    <source>
        <dbReference type="EMBL" id="MEH2552492.1"/>
    </source>
</evidence>
<dbReference type="InterPro" id="IPR010656">
    <property type="entry name" value="DctM"/>
</dbReference>
<dbReference type="PANTHER" id="PTHR43849">
    <property type="entry name" value="BLL3936 PROTEIN"/>
    <property type="match status" value="1"/>
</dbReference>
<keyword evidence="5" id="KW-1185">Reference proteome</keyword>
<accession>A0ABU8B1T4</accession>
<reference evidence="4 5" key="1">
    <citation type="submission" date="2024-02" db="EMBL/GenBank/DDBJ databases">
        <title>Adaptive strategies in a cosmopolitan and abundant soil bacterium.</title>
        <authorList>
            <person name="Carini P."/>
        </authorList>
    </citation>
    <scope>NUCLEOTIDE SEQUENCE [LARGE SCALE GENOMIC DNA]</scope>
    <source>
        <strain evidence="4 5">AZCC 1608</strain>
    </source>
</reference>
<comment type="subcellular location">
    <subcellularLocation>
        <location evidence="1">Cell inner membrane</location>
        <topology evidence="1">Multi-pass membrane protein</topology>
    </subcellularLocation>
</comment>